<feature type="transmembrane region" description="Helical" evidence="6">
    <location>
        <begin position="20"/>
        <end position="41"/>
    </location>
</feature>
<evidence type="ECO:0000256" key="6">
    <source>
        <dbReference type="SAM" id="Phobius"/>
    </source>
</evidence>
<evidence type="ECO:0000313" key="8">
    <source>
        <dbReference type="RefSeq" id="XP_031566422.1"/>
    </source>
</evidence>
<dbReference type="Pfam" id="PF03348">
    <property type="entry name" value="Serinc"/>
    <property type="match status" value="1"/>
</dbReference>
<accession>A0A6P8IHZ3</accession>
<evidence type="ECO:0000256" key="4">
    <source>
        <dbReference type="ARBA" id="ARBA00022989"/>
    </source>
</evidence>
<keyword evidence="5 6" id="KW-0472">Membrane</keyword>
<dbReference type="PANTHER" id="PTHR10383:SF9">
    <property type="entry name" value="SERINE INCORPORATOR, ISOFORM F"/>
    <property type="match status" value="1"/>
</dbReference>
<keyword evidence="7" id="KW-1185">Reference proteome</keyword>
<gene>
    <name evidence="8" type="primary">LOC116301491</name>
</gene>
<name>A0A6P8IHZ3_ACTTE</name>
<evidence type="ECO:0000256" key="2">
    <source>
        <dbReference type="ARBA" id="ARBA00006665"/>
    </source>
</evidence>
<evidence type="ECO:0000256" key="3">
    <source>
        <dbReference type="ARBA" id="ARBA00022692"/>
    </source>
</evidence>
<dbReference type="Proteomes" id="UP000515163">
    <property type="component" value="Unplaced"/>
</dbReference>
<feature type="transmembrane region" description="Helical" evidence="6">
    <location>
        <begin position="62"/>
        <end position="84"/>
    </location>
</feature>
<dbReference type="KEGG" id="aten:116301491"/>
<comment type="subcellular location">
    <subcellularLocation>
        <location evidence="1">Membrane</location>
        <topology evidence="1">Multi-pass membrane protein</topology>
    </subcellularLocation>
</comment>
<dbReference type="AlphaFoldDB" id="A0A6P8IHZ3"/>
<sequence length="428" mass="48998">MDFQLCSVYTSVAKPAAGKVIYLGFLFIGTLLSLLAFFPGVRSFFVRHSQFCDRNLNFEKCDVLVGHVLLYRVYIGMIIFFFLISVINCQMSIFSSSASVIENGLWFLKWNLFCFFVLISLLIPEGRICHTLMHIGWIAAIIVIFMELILLIDFAKYLNSYWIEKIETSLNSKLWHFLLILITSLLYTLFIAFTIYFYVIYSTTKGCHSHSVFIAVIVFLCLGASLLSFHPKVREAGLLQAGMVATYTMYLTWSALSHSSDKKCNPTYLTSNWNDTKDDYLFSLKPIMIIDITILFGILFYGIYRVKNLNEFLNNLHLINCCSQSDEDDTDEPIESNEQAILSSSYLSYYICILLAILYILMVVSNYYTPEGILGTNKVLLETKDGMMDVNEYTKEFSMLTAMSIKMTMSFVFVLMFMWTAVASLLSA</sequence>
<protein>
    <submittedName>
        <fullName evidence="8">Serine incorporator 1-like</fullName>
    </submittedName>
</protein>
<feature type="transmembrane region" description="Helical" evidence="6">
    <location>
        <begin position="211"/>
        <end position="230"/>
    </location>
</feature>
<feature type="transmembrane region" description="Helical" evidence="6">
    <location>
        <begin position="104"/>
        <end position="123"/>
    </location>
</feature>
<dbReference type="RefSeq" id="XP_031566422.1">
    <property type="nucleotide sequence ID" value="XM_031710562.1"/>
</dbReference>
<reference evidence="8" key="1">
    <citation type="submission" date="2025-08" db="UniProtKB">
        <authorList>
            <consortium name="RefSeq"/>
        </authorList>
    </citation>
    <scope>IDENTIFICATION</scope>
    <source>
        <tissue evidence="8">Tentacle</tissue>
    </source>
</reference>
<feature type="transmembrane region" description="Helical" evidence="6">
    <location>
        <begin position="407"/>
        <end position="426"/>
    </location>
</feature>
<organism evidence="7 8">
    <name type="scientific">Actinia tenebrosa</name>
    <name type="common">Australian red waratah sea anemone</name>
    <dbReference type="NCBI Taxonomy" id="6105"/>
    <lineage>
        <taxon>Eukaryota</taxon>
        <taxon>Metazoa</taxon>
        <taxon>Cnidaria</taxon>
        <taxon>Anthozoa</taxon>
        <taxon>Hexacorallia</taxon>
        <taxon>Actiniaria</taxon>
        <taxon>Actiniidae</taxon>
        <taxon>Actinia</taxon>
    </lineage>
</organism>
<dbReference type="OrthoDB" id="5963193at2759"/>
<keyword evidence="4 6" id="KW-1133">Transmembrane helix</keyword>
<dbReference type="GO" id="GO:0016020">
    <property type="term" value="C:membrane"/>
    <property type="evidence" value="ECO:0007669"/>
    <property type="project" value="UniProtKB-SubCell"/>
</dbReference>
<feature type="transmembrane region" description="Helical" evidence="6">
    <location>
        <begin position="175"/>
        <end position="199"/>
    </location>
</feature>
<feature type="transmembrane region" description="Helical" evidence="6">
    <location>
        <begin position="347"/>
        <end position="368"/>
    </location>
</feature>
<proteinExistence type="inferred from homology"/>
<evidence type="ECO:0000256" key="1">
    <source>
        <dbReference type="ARBA" id="ARBA00004141"/>
    </source>
</evidence>
<dbReference type="InParanoid" id="A0A6P8IHZ3"/>
<feature type="transmembrane region" description="Helical" evidence="6">
    <location>
        <begin position="287"/>
        <end position="304"/>
    </location>
</feature>
<dbReference type="PANTHER" id="PTHR10383">
    <property type="entry name" value="SERINE INCORPORATOR"/>
    <property type="match status" value="1"/>
</dbReference>
<feature type="transmembrane region" description="Helical" evidence="6">
    <location>
        <begin position="135"/>
        <end position="155"/>
    </location>
</feature>
<keyword evidence="3 6" id="KW-0812">Transmembrane</keyword>
<evidence type="ECO:0000313" key="7">
    <source>
        <dbReference type="Proteomes" id="UP000515163"/>
    </source>
</evidence>
<dbReference type="InterPro" id="IPR005016">
    <property type="entry name" value="TDE1/TMS"/>
</dbReference>
<feature type="transmembrane region" description="Helical" evidence="6">
    <location>
        <begin position="236"/>
        <end position="253"/>
    </location>
</feature>
<comment type="similarity">
    <text evidence="2">Belongs to the TDE1 family.</text>
</comment>
<evidence type="ECO:0000256" key="5">
    <source>
        <dbReference type="ARBA" id="ARBA00023136"/>
    </source>
</evidence>
<dbReference type="GeneID" id="116301491"/>